<evidence type="ECO:0000313" key="2">
    <source>
        <dbReference type="Proteomes" id="UP000184518"/>
    </source>
</evidence>
<proteinExistence type="predicted"/>
<dbReference type="OrthoDB" id="8662245at2"/>
<dbReference type="Proteomes" id="UP000184518">
    <property type="component" value="Unassembled WGS sequence"/>
</dbReference>
<dbReference type="InterPro" id="IPR046904">
    <property type="entry name" value="ABC-3C_MC2"/>
</dbReference>
<keyword evidence="2" id="KW-1185">Reference proteome</keyword>
<dbReference type="RefSeq" id="WP_072956950.1">
    <property type="nucleotide sequence ID" value="NZ_FQUT01000004.1"/>
</dbReference>
<evidence type="ECO:0008006" key="3">
    <source>
        <dbReference type="Google" id="ProtNLM"/>
    </source>
</evidence>
<sequence>MTPSNPFNNQLEIGLRLLSILNEAFPKKINLQSLIYIDYIVIHSGDFDNATQSIHAPVPYRESEILIKRNLIKDSLDFLLYKNLVDISYDSDGITYVATEDSTPFLDKLSEQYTQELLIRVKWFFSKYESTDELLLRNIFSTRDNLTNTEFNIGILK</sequence>
<protein>
    <recommendedName>
        <fullName evidence="3">Threonine transporter</fullName>
    </recommendedName>
</protein>
<accession>A0A1M5C5U3</accession>
<reference evidence="2" key="1">
    <citation type="submission" date="2016-11" db="EMBL/GenBank/DDBJ databases">
        <authorList>
            <person name="Varghese N."/>
            <person name="Submissions S."/>
        </authorList>
    </citation>
    <scope>NUCLEOTIDE SEQUENCE [LARGE SCALE GENOMIC DNA]</scope>
    <source>
        <strain evidence="2">DSM 27619</strain>
    </source>
</reference>
<name>A0A1M5C5U3_9FLAO</name>
<dbReference type="EMBL" id="FQUT01000004">
    <property type="protein sequence ID" value="SHF50134.1"/>
    <property type="molecule type" value="Genomic_DNA"/>
</dbReference>
<dbReference type="Pfam" id="PF20288">
    <property type="entry name" value="MC2"/>
    <property type="match status" value="1"/>
</dbReference>
<dbReference type="STRING" id="1416778.SAMN05443633_104415"/>
<organism evidence="1 2">
    <name type="scientific">Chryseobacterium arachidis</name>
    <dbReference type="NCBI Taxonomy" id="1416778"/>
    <lineage>
        <taxon>Bacteria</taxon>
        <taxon>Pseudomonadati</taxon>
        <taxon>Bacteroidota</taxon>
        <taxon>Flavobacteriia</taxon>
        <taxon>Flavobacteriales</taxon>
        <taxon>Weeksellaceae</taxon>
        <taxon>Chryseobacterium group</taxon>
        <taxon>Chryseobacterium</taxon>
    </lineage>
</organism>
<dbReference type="AlphaFoldDB" id="A0A1M5C5U3"/>
<gene>
    <name evidence="1" type="ORF">SAMN05443633_104415</name>
</gene>
<evidence type="ECO:0000313" key="1">
    <source>
        <dbReference type="EMBL" id="SHF50134.1"/>
    </source>
</evidence>